<dbReference type="AlphaFoldDB" id="A0A4C1X9K2"/>
<proteinExistence type="predicted"/>
<accession>A0A4C1X9K2</accession>
<feature type="chain" id="PRO_5020020844" description="Secreted protein" evidence="1">
    <location>
        <begin position="21"/>
        <end position="142"/>
    </location>
</feature>
<evidence type="ECO:0000256" key="1">
    <source>
        <dbReference type="SAM" id="SignalP"/>
    </source>
</evidence>
<evidence type="ECO:0000313" key="3">
    <source>
        <dbReference type="Proteomes" id="UP000299102"/>
    </source>
</evidence>
<protein>
    <recommendedName>
        <fullName evidence="4">Secreted protein</fullName>
    </recommendedName>
</protein>
<name>A0A4C1X9K2_EUMVA</name>
<feature type="signal peptide" evidence="1">
    <location>
        <begin position="1"/>
        <end position="20"/>
    </location>
</feature>
<gene>
    <name evidence="2" type="ORF">EVAR_46968_1</name>
</gene>
<sequence>MTRVKSLILLAVCACAAASAEDEVLGRLKRDIPKVLYCDEDSTRDRGLCGLMEKSLKLIRSSINQKACPPVYTQVKAKCVPSTRVKRDNFTLRSGSYRISKALLYEEAYLRIARGRRAAVIFPSLCPPGKEFINGVCVKTSL</sequence>
<keyword evidence="3" id="KW-1185">Reference proteome</keyword>
<reference evidence="2 3" key="1">
    <citation type="journal article" date="2019" name="Commun. Biol.">
        <title>The bagworm genome reveals a unique fibroin gene that provides high tensile strength.</title>
        <authorList>
            <person name="Kono N."/>
            <person name="Nakamura H."/>
            <person name="Ohtoshi R."/>
            <person name="Tomita M."/>
            <person name="Numata K."/>
            <person name="Arakawa K."/>
        </authorList>
    </citation>
    <scope>NUCLEOTIDE SEQUENCE [LARGE SCALE GENOMIC DNA]</scope>
</reference>
<dbReference type="EMBL" id="BGZK01000748">
    <property type="protein sequence ID" value="GBP58907.1"/>
    <property type="molecule type" value="Genomic_DNA"/>
</dbReference>
<comment type="caution">
    <text evidence="2">The sequence shown here is derived from an EMBL/GenBank/DDBJ whole genome shotgun (WGS) entry which is preliminary data.</text>
</comment>
<keyword evidence="1" id="KW-0732">Signal</keyword>
<dbReference type="Proteomes" id="UP000299102">
    <property type="component" value="Unassembled WGS sequence"/>
</dbReference>
<organism evidence="2 3">
    <name type="scientific">Eumeta variegata</name>
    <name type="common">Bagworm moth</name>
    <name type="synonym">Eumeta japonica</name>
    <dbReference type="NCBI Taxonomy" id="151549"/>
    <lineage>
        <taxon>Eukaryota</taxon>
        <taxon>Metazoa</taxon>
        <taxon>Ecdysozoa</taxon>
        <taxon>Arthropoda</taxon>
        <taxon>Hexapoda</taxon>
        <taxon>Insecta</taxon>
        <taxon>Pterygota</taxon>
        <taxon>Neoptera</taxon>
        <taxon>Endopterygota</taxon>
        <taxon>Lepidoptera</taxon>
        <taxon>Glossata</taxon>
        <taxon>Ditrysia</taxon>
        <taxon>Tineoidea</taxon>
        <taxon>Psychidae</taxon>
        <taxon>Oiketicinae</taxon>
        <taxon>Eumeta</taxon>
    </lineage>
</organism>
<evidence type="ECO:0008006" key="4">
    <source>
        <dbReference type="Google" id="ProtNLM"/>
    </source>
</evidence>
<evidence type="ECO:0000313" key="2">
    <source>
        <dbReference type="EMBL" id="GBP58907.1"/>
    </source>
</evidence>